<comment type="cofactor">
    <cofactor evidence="1">
        <name>FAD</name>
        <dbReference type="ChEBI" id="CHEBI:57692"/>
    </cofactor>
</comment>
<evidence type="ECO:0000256" key="1">
    <source>
        <dbReference type="ARBA" id="ARBA00001974"/>
    </source>
</evidence>
<dbReference type="InterPro" id="IPR012675">
    <property type="entry name" value="Beta-grasp_dom_sf"/>
</dbReference>
<feature type="domain" description="2Fe-2S ferredoxin-type" evidence="10">
    <location>
        <begin position="308"/>
        <end position="388"/>
    </location>
</feature>
<keyword evidence="13" id="KW-1185">Reference proteome</keyword>
<dbReference type="PROSITE" id="PS51085">
    <property type="entry name" value="2FE2S_FER_2"/>
    <property type="match status" value="1"/>
</dbReference>
<protein>
    <submittedName>
        <fullName evidence="12">Oxidoreductase FAD-binding domain protein</fullName>
    </submittedName>
</protein>
<dbReference type="HOGENOM" id="CLU_003827_14_4_6"/>
<evidence type="ECO:0000256" key="3">
    <source>
        <dbReference type="ARBA" id="ARBA00022714"/>
    </source>
</evidence>
<keyword evidence="7" id="KW-0408">Iron</keyword>
<dbReference type="PROSITE" id="PS51384">
    <property type="entry name" value="FAD_FR"/>
    <property type="match status" value="1"/>
</dbReference>
<keyword evidence="4" id="KW-0479">Metal-binding</keyword>
<dbReference type="SUPFAM" id="SSF63380">
    <property type="entry name" value="Riboflavin synthase domain-like"/>
    <property type="match status" value="1"/>
</dbReference>
<dbReference type="PROSITE" id="PS00197">
    <property type="entry name" value="2FE2S_FER_1"/>
    <property type="match status" value="1"/>
</dbReference>
<dbReference type="CDD" id="cd00207">
    <property type="entry name" value="fer2"/>
    <property type="match status" value="1"/>
</dbReference>
<dbReference type="InterPro" id="IPR006058">
    <property type="entry name" value="2Fe2S_fd_BS"/>
</dbReference>
<comment type="similarity">
    <text evidence="9">In the N-terminal section; belongs to the FAD-binding oxidoreductase type 6 family.</text>
</comment>
<evidence type="ECO:0000256" key="5">
    <source>
        <dbReference type="ARBA" id="ARBA00022827"/>
    </source>
</evidence>
<gene>
    <name evidence="12" type="ORF">OLEAN_C13830</name>
</gene>
<dbReference type="Pfam" id="PF00111">
    <property type="entry name" value="Fer2"/>
    <property type="match status" value="1"/>
</dbReference>
<dbReference type="Gene3D" id="3.10.20.30">
    <property type="match status" value="1"/>
</dbReference>
<dbReference type="InterPro" id="IPR039261">
    <property type="entry name" value="FNR_nucleotide-bd"/>
</dbReference>
<dbReference type="GO" id="GO:0016491">
    <property type="term" value="F:oxidoreductase activity"/>
    <property type="evidence" value="ECO:0007669"/>
    <property type="project" value="UniProtKB-KW"/>
</dbReference>
<name>R4YT84_OLEAN</name>
<keyword evidence="6" id="KW-0560">Oxidoreductase</keyword>
<dbReference type="InterPro" id="IPR017927">
    <property type="entry name" value="FAD-bd_FR_type"/>
</dbReference>
<keyword evidence="5" id="KW-0274">FAD</keyword>
<dbReference type="Pfam" id="PF00175">
    <property type="entry name" value="NAD_binding_1"/>
    <property type="match status" value="1"/>
</dbReference>
<evidence type="ECO:0000256" key="6">
    <source>
        <dbReference type="ARBA" id="ARBA00023002"/>
    </source>
</evidence>
<dbReference type="InterPro" id="IPR017938">
    <property type="entry name" value="Riboflavin_synthase-like_b-brl"/>
</dbReference>
<dbReference type="STRING" id="698738.OLEAN_C13830"/>
<evidence type="ECO:0000259" key="10">
    <source>
        <dbReference type="PROSITE" id="PS51085"/>
    </source>
</evidence>
<evidence type="ECO:0000256" key="9">
    <source>
        <dbReference type="ARBA" id="ARBA00061434"/>
    </source>
</evidence>
<dbReference type="InterPro" id="IPR001041">
    <property type="entry name" value="2Fe-2S_ferredoxin-type"/>
</dbReference>
<dbReference type="SUPFAM" id="SSF54292">
    <property type="entry name" value="2Fe-2S ferredoxin-like"/>
    <property type="match status" value="1"/>
</dbReference>
<dbReference type="Gene3D" id="2.40.30.10">
    <property type="entry name" value="Translation factors"/>
    <property type="match status" value="1"/>
</dbReference>
<organism evidence="12 13">
    <name type="scientific">Oleispira antarctica RB-8</name>
    <dbReference type="NCBI Taxonomy" id="698738"/>
    <lineage>
        <taxon>Bacteria</taxon>
        <taxon>Pseudomonadati</taxon>
        <taxon>Pseudomonadota</taxon>
        <taxon>Gammaproteobacteria</taxon>
        <taxon>Oceanospirillales</taxon>
        <taxon>Oceanospirillaceae</taxon>
        <taxon>Oleispira</taxon>
    </lineage>
</organism>
<dbReference type="GO" id="GO:0046872">
    <property type="term" value="F:metal ion binding"/>
    <property type="evidence" value="ECO:0007669"/>
    <property type="project" value="UniProtKB-KW"/>
</dbReference>
<dbReference type="PANTHER" id="PTHR47354">
    <property type="entry name" value="NADH OXIDOREDUCTASE HCR"/>
    <property type="match status" value="1"/>
</dbReference>
<dbReference type="PATRIC" id="fig|698738.3.peg.1433"/>
<evidence type="ECO:0000256" key="7">
    <source>
        <dbReference type="ARBA" id="ARBA00023004"/>
    </source>
</evidence>
<reference evidence="12 13" key="1">
    <citation type="journal article" date="2013" name="Nat. Commun.">
        <title>Genome sequence and functional genomic analysis of the oil-degrading bacterium Oleispira antarctica.</title>
        <authorList>
            <person name="Kube M."/>
            <person name="Chernikova T.N."/>
            <person name="Al-Ramahi Y."/>
            <person name="Beloqui A."/>
            <person name="Lopez-Cortez N."/>
            <person name="Guazzaroni M.E."/>
            <person name="Heipieper H.J."/>
            <person name="Klages S."/>
            <person name="Kotsyurbenko O.R."/>
            <person name="Langer I."/>
            <person name="Nechitaylo T.Y."/>
            <person name="Lunsdorf H."/>
            <person name="Fernandez M."/>
            <person name="Juarez S."/>
            <person name="Ciordia S."/>
            <person name="Singer A."/>
            <person name="Kagan O."/>
            <person name="Egorova O."/>
            <person name="Petit P.A."/>
            <person name="Stogios P."/>
            <person name="Kim Y."/>
            <person name="Tchigvintsev A."/>
            <person name="Flick R."/>
            <person name="Denaro R."/>
            <person name="Genovese M."/>
            <person name="Albar J.P."/>
            <person name="Reva O.N."/>
            <person name="Martinez-Gomariz M."/>
            <person name="Tran H."/>
            <person name="Ferrer M."/>
            <person name="Savchenko A."/>
            <person name="Yakunin A.F."/>
            <person name="Yakimov M.M."/>
            <person name="Golyshina O.V."/>
            <person name="Reinhardt R."/>
            <person name="Golyshin P.N."/>
        </authorList>
    </citation>
    <scope>NUCLEOTIDE SEQUENCE [LARGE SCALE GENOMIC DNA]</scope>
</reference>
<dbReference type="EMBL" id="FO203512">
    <property type="protein sequence ID" value="CCK75559.1"/>
    <property type="molecule type" value="Genomic_DNA"/>
</dbReference>
<evidence type="ECO:0000256" key="8">
    <source>
        <dbReference type="ARBA" id="ARBA00023014"/>
    </source>
</evidence>
<dbReference type="Gene3D" id="3.40.50.80">
    <property type="entry name" value="Nucleotide-binding domain of ferredoxin-NADP reductase (FNR) module"/>
    <property type="match status" value="1"/>
</dbReference>
<evidence type="ECO:0000259" key="11">
    <source>
        <dbReference type="PROSITE" id="PS51384"/>
    </source>
</evidence>
<dbReference type="KEGG" id="oai:OLEAN_C13830"/>
<dbReference type="InterPro" id="IPR036010">
    <property type="entry name" value="2Fe-2S_ferredoxin-like_sf"/>
</dbReference>
<evidence type="ECO:0000313" key="12">
    <source>
        <dbReference type="EMBL" id="CCK75559.1"/>
    </source>
</evidence>
<dbReference type="Pfam" id="PF00970">
    <property type="entry name" value="FAD_binding_6"/>
    <property type="match status" value="1"/>
</dbReference>
<dbReference type="OrthoDB" id="9796486at2"/>
<evidence type="ECO:0000256" key="4">
    <source>
        <dbReference type="ARBA" id="ARBA00022723"/>
    </source>
</evidence>
<dbReference type="InterPro" id="IPR008333">
    <property type="entry name" value="Cbr1-like_FAD-bd_dom"/>
</dbReference>
<dbReference type="GO" id="GO:0051537">
    <property type="term" value="F:2 iron, 2 sulfur cluster binding"/>
    <property type="evidence" value="ECO:0007669"/>
    <property type="project" value="UniProtKB-KW"/>
</dbReference>
<dbReference type="SUPFAM" id="SSF52343">
    <property type="entry name" value="Ferredoxin reductase-like, C-terminal NADP-linked domain"/>
    <property type="match status" value="1"/>
</dbReference>
<dbReference type="InterPro" id="IPR001433">
    <property type="entry name" value="OxRdtase_FAD/NAD-bd"/>
</dbReference>
<dbReference type="Proteomes" id="UP000032749">
    <property type="component" value="Chromosome"/>
</dbReference>
<keyword evidence="3" id="KW-0001">2Fe-2S</keyword>
<dbReference type="InterPro" id="IPR050415">
    <property type="entry name" value="MRET"/>
</dbReference>
<evidence type="ECO:0000256" key="2">
    <source>
        <dbReference type="ARBA" id="ARBA00022630"/>
    </source>
</evidence>
<accession>R4YT84</accession>
<sequence length="388" mass="43322">MLNKLFSQPLGKAVTRVLEVFHPWLFKTLGRDRLEYIASNTTNELTQKIDPFIWTYACKAKVISIRQETVNTKTFVLLPNQNFKAPIAGQHIELTSIGANKQASRCYTLSEITPNTVSITVKLNPEGEVSPWLHNQAEVGTVFDISLPRGNFVHRNQDKLLFICAGSGITPAFSMINNLLNCSNKAGEANKATPQVGLFYRTQTPENTIFSRRLVQLQANHDNIKIELSYSRLPVDIVTPSYIDQLMSAYPDIKQQHIYLCGPELFRNDVIQYLESIDFDFDHLDVEQFTLPVIEGSQGGNDNAVLEGDVTVILKSQNINFVIPARDCHKTLLEAAEEQGIVMEHGCRSGMCGSCKTNLVSGEVRGNKIGRSIYPCTAYPASKQIVLQ</sequence>
<keyword evidence="2" id="KW-0285">Flavoprotein</keyword>
<keyword evidence="8" id="KW-0411">Iron-sulfur</keyword>
<dbReference type="PRINTS" id="PR00410">
    <property type="entry name" value="PHEHYDRXLASE"/>
</dbReference>
<proteinExistence type="inferred from homology"/>
<dbReference type="AlphaFoldDB" id="R4YT84"/>
<dbReference type="PANTHER" id="PTHR47354:SF6">
    <property type="entry name" value="NADH OXIDOREDUCTASE HCR"/>
    <property type="match status" value="1"/>
</dbReference>
<feature type="domain" description="FAD-binding FR-type" evidence="11">
    <location>
        <begin position="55"/>
        <end position="155"/>
    </location>
</feature>
<evidence type="ECO:0000313" key="13">
    <source>
        <dbReference type="Proteomes" id="UP000032749"/>
    </source>
</evidence>